<dbReference type="SUPFAM" id="SSF48498">
    <property type="entry name" value="Tetracyclin repressor-like, C-terminal domain"/>
    <property type="match status" value="1"/>
</dbReference>
<dbReference type="Proteomes" id="UP001262410">
    <property type="component" value="Unassembled WGS sequence"/>
</dbReference>
<dbReference type="InterPro" id="IPR009057">
    <property type="entry name" value="Homeodomain-like_sf"/>
</dbReference>
<sequence length="226" mass="25316">MGGGSGGEALERIEAAGKMRVRWQRDPAGMRQRILDAALEEFARHGFGDARIDRIAAAAGANKRMLYYHVGNKETLYLAVLEAAYARIRIAERALNLESLAPDAAIARLVEFTWSYFLEHPEFLTLLNQENLYQGRHLRRSDSVRPLHSPFVGMIGEVLARGVAAGAFRPGIDPVQLYISIAGLAYFYVSNRWTLGVIFDRDLFEAEARAERLAHMTDLVLSALRR</sequence>
<dbReference type="PANTHER" id="PTHR30328">
    <property type="entry name" value="TRANSCRIPTIONAL REPRESSOR"/>
    <property type="match status" value="1"/>
</dbReference>
<dbReference type="Pfam" id="PF00440">
    <property type="entry name" value="TetR_N"/>
    <property type="match status" value="1"/>
</dbReference>
<accession>A0ABU1JW88</accession>
<dbReference type="InterPro" id="IPR050109">
    <property type="entry name" value="HTH-type_TetR-like_transc_reg"/>
</dbReference>
<dbReference type="PANTHER" id="PTHR30328:SF54">
    <property type="entry name" value="HTH-TYPE TRANSCRIPTIONAL REPRESSOR SCO4008"/>
    <property type="match status" value="1"/>
</dbReference>
<dbReference type="PROSITE" id="PS50977">
    <property type="entry name" value="HTH_TETR_2"/>
    <property type="match status" value="1"/>
</dbReference>
<dbReference type="InterPro" id="IPR001647">
    <property type="entry name" value="HTH_TetR"/>
</dbReference>
<evidence type="ECO:0000259" key="3">
    <source>
        <dbReference type="PROSITE" id="PS50977"/>
    </source>
</evidence>
<reference evidence="4 5" key="1">
    <citation type="submission" date="2023-07" db="EMBL/GenBank/DDBJ databases">
        <title>Sorghum-associated microbial communities from plants grown in Nebraska, USA.</title>
        <authorList>
            <person name="Schachtman D."/>
        </authorList>
    </citation>
    <scope>NUCLEOTIDE SEQUENCE [LARGE SCALE GENOMIC DNA]</scope>
    <source>
        <strain evidence="4 5">584</strain>
    </source>
</reference>
<dbReference type="RefSeq" id="WP_309799352.1">
    <property type="nucleotide sequence ID" value="NZ_JAVDPW010000010.1"/>
</dbReference>
<dbReference type="EMBL" id="JAVDPW010000010">
    <property type="protein sequence ID" value="MDR6292871.1"/>
    <property type="molecule type" value="Genomic_DNA"/>
</dbReference>
<protein>
    <submittedName>
        <fullName evidence="4">AcrR family transcriptional regulator</fullName>
    </submittedName>
</protein>
<feature type="DNA-binding region" description="H-T-H motif" evidence="2">
    <location>
        <begin position="51"/>
        <end position="70"/>
    </location>
</feature>
<comment type="caution">
    <text evidence="4">The sequence shown here is derived from an EMBL/GenBank/DDBJ whole genome shotgun (WGS) entry which is preliminary data.</text>
</comment>
<evidence type="ECO:0000256" key="1">
    <source>
        <dbReference type="ARBA" id="ARBA00023125"/>
    </source>
</evidence>
<organism evidence="4 5">
    <name type="scientific">Inquilinus ginsengisoli</name>
    <dbReference type="NCBI Taxonomy" id="363840"/>
    <lineage>
        <taxon>Bacteria</taxon>
        <taxon>Pseudomonadati</taxon>
        <taxon>Pseudomonadota</taxon>
        <taxon>Alphaproteobacteria</taxon>
        <taxon>Rhodospirillales</taxon>
        <taxon>Rhodospirillaceae</taxon>
        <taxon>Inquilinus</taxon>
    </lineage>
</organism>
<dbReference type="PRINTS" id="PR00455">
    <property type="entry name" value="HTHTETR"/>
</dbReference>
<keyword evidence="1 2" id="KW-0238">DNA-binding</keyword>
<evidence type="ECO:0000313" key="4">
    <source>
        <dbReference type="EMBL" id="MDR6292871.1"/>
    </source>
</evidence>
<keyword evidence="5" id="KW-1185">Reference proteome</keyword>
<dbReference type="InterPro" id="IPR041474">
    <property type="entry name" value="NicS_C"/>
</dbReference>
<gene>
    <name evidence="4" type="ORF">E9232_005416</name>
</gene>
<proteinExistence type="predicted"/>
<dbReference type="Gene3D" id="1.10.357.10">
    <property type="entry name" value="Tetracycline Repressor, domain 2"/>
    <property type="match status" value="1"/>
</dbReference>
<evidence type="ECO:0000313" key="5">
    <source>
        <dbReference type="Proteomes" id="UP001262410"/>
    </source>
</evidence>
<dbReference type="InterPro" id="IPR036271">
    <property type="entry name" value="Tet_transcr_reg_TetR-rel_C_sf"/>
</dbReference>
<name>A0ABU1JW88_9PROT</name>
<feature type="domain" description="HTH tetR-type" evidence="3">
    <location>
        <begin position="28"/>
        <end position="88"/>
    </location>
</feature>
<dbReference type="Pfam" id="PF17938">
    <property type="entry name" value="TetR_C_29"/>
    <property type="match status" value="1"/>
</dbReference>
<dbReference type="SUPFAM" id="SSF46689">
    <property type="entry name" value="Homeodomain-like"/>
    <property type="match status" value="1"/>
</dbReference>
<evidence type="ECO:0000256" key="2">
    <source>
        <dbReference type="PROSITE-ProRule" id="PRU00335"/>
    </source>
</evidence>